<dbReference type="Gene3D" id="1.10.10.10">
    <property type="entry name" value="Winged helix-like DNA-binding domain superfamily/Winged helix DNA-binding domain"/>
    <property type="match status" value="1"/>
</dbReference>
<feature type="domain" description="HTH luxR-type" evidence="4">
    <location>
        <begin position="808"/>
        <end position="873"/>
    </location>
</feature>
<organism evidence="5 6">
    <name type="scientific">Candidatus Planktophila versatilis</name>
    <dbReference type="NCBI Taxonomy" id="1884905"/>
    <lineage>
        <taxon>Bacteria</taxon>
        <taxon>Bacillati</taxon>
        <taxon>Actinomycetota</taxon>
        <taxon>Actinomycetes</taxon>
        <taxon>Candidatus Nanopelagicales</taxon>
        <taxon>Candidatus Nanopelagicaceae</taxon>
        <taxon>Candidatus Planktophila</taxon>
    </lineage>
</organism>
<evidence type="ECO:0000313" key="6">
    <source>
        <dbReference type="Proteomes" id="UP000217194"/>
    </source>
</evidence>
<dbReference type="InterPro" id="IPR059106">
    <property type="entry name" value="WHD_MalT"/>
</dbReference>
<dbReference type="PANTHER" id="PTHR44688">
    <property type="entry name" value="DNA-BINDING TRANSCRIPTIONAL ACTIVATOR DEVR_DOSR"/>
    <property type="match status" value="1"/>
</dbReference>
<dbReference type="AlphaFoldDB" id="A0AAD0E3B6"/>
<proteinExistence type="predicted"/>
<reference evidence="5 6" key="1">
    <citation type="submission" date="2016-07" db="EMBL/GenBank/DDBJ databases">
        <title>High microdiversification within the ubiquitous acI lineage of Actinobacteria.</title>
        <authorList>
            <person name="Neuenschwander S.M."/>
            <person name="Salcher M."/>
            <person name="Ghai R."/>
            <person name="Pernthaler J."/>
        </authorList>
    </citation>
    <scope>NUCLEOTIDE SEQUENCE [LARGE SCALE GENOMIC DNA]</scope>
    <source>
        <strain evidence="5">MMS-IIB-76</strain>
    </source>
</reference>
<protein>
    <submittedName>
        <fullName evidence="5">LuxR family transcriptional regulator, maltose regulon positive regulatory protein</fullName>
    </submittedName>
</protein>
<sequence length="875" mass="97705">MHHPLLMAKVKGEALTQFEVTSGVTLSRTVIPTLPPNYLSRKHLFHLLVHPAPQTTVVLAPAGYGKTSLVAEWASTQRDRVIWLTLTESDSLEEMSQIFIQATRNVIPGFASWFDDEPGIRPVENVRRWGNELFATGKDYILVIDNLRQHTARDVDIAVKLIEQFPPNLQFITIRRDSIETVYATFASRGLLAIVGKNELAFSESETQALAGQYSIDFSNPSIKSSLNSAQGWPAAVSMIAHQISGTGSEIDFEKVLASQSNPLRVLAVSVLDTLPASLRTKLQSLSIVGEFSHELAQIILEADYSYDEINQFALDGNIFSQTGSPEVSFEFNSIFREILLAELRADKFRKLRIHAKLLQFHEHRNEPNLALEHAYLAEDYEKVGEIFPDAARILQATGKGRELIKWSIFAGDASELGLLKRATVEIAGRLANLEFSEVSNMADQMNLDAKGTDLEGFISQLTHGAKAYVDISQAKFEEFSQDFSLAMQPANSPLMLGADEQLALHRLAATRSFMLGQTSELEQIFEEANTLVNSSKISKNNLMLMSINAMVQLEMGDYRRAFEVAQNCSMQFTKQGYVGIFGPLESLFVIARCQREFLRYREADERFEQIKTLAEGWKQWHWYFMAEGSLAKTMAMQANARGAVEAINGMRRKASELAYSQGIETLIDVAELSVRYEIKDYDRLSALLQRVPELPQVQLIKLALARHGNKGNSIDIAGSLPDKTPREQIVKHLVMAGGVIDQERVALIEMKKALDIGSRVGAKEIFLRLSDEMGNLILKIASESPTVYLEDLAASVAEKIKSRRAGSSEFSAPLTKRELEVLRHLSTDRPISSIAITLHISHNTMKTHLKNLYRKMGVDGRVTAVEKARANYIL</sequence>
<dbReference type="SUPFAM" id="SSF52540">
    <property type="entry name" value="P-loop containing nucleoside triphosphate hydrolases"/>
    <property type="match status" value="1"/>
</dbReference>
<keyword evidence="3" id="KW-0804">Transcription</keyword>
<dbReference type="SMART" id="SM00421">
    <property type="entry name" value="HTH_LUXR"/>
    <property type="match status" value="1"/>
</dbReference>
<evidence type="ECO:0000256" key="2">
    <source>
        <dbReference type="ARBA" id="ARBA00023125"/>
    </source>
</evidence>
<dbReference type="Pfam" id="PF00196">
    <property type="entry name" value="GerE"/>
    <property type="match status" value="1"/>
</dbReference>
<dbReference type="Gene3D" id="3.40.50.300">
    <property type="entry name" value="P-loop containing nucleotide triphosphate hydrolases"/>
    <property type="match status" value="1"/>
</dbReference>
<dbReference type="CDD" id="cd06170">
    <property type="entry name" value="LuxR_C_like"/>
    <property type="match status" value="1"/>
</dbReference>
<dbReference type="GO" id="GO:0006355">
    <property type="term" value="P:regulation of DNA-templated transcription"/>
    <property type="evidence" value="ECO:0007669"/>
    <property type="project" value="InterPro"/>
</dbReference>
<keyword evidence="1" id="KW-0805">Transcription regulation</keyword>
<name>A0AAD0E3B6_9ACTN</name>
<dbReference type="GO" id="GO:0003677">
    <property type="term" value="F:DNA binding"/>
    <property type="evidence" value="ECO:0007669"/>
    <property type="project" value="UniProtKB-KW"/>
</dbReference>
<dbReference type="EMBL" id="CP016778">
    <property type="protein sequence ID" value="ASY22283.1"/>
    <property type="molecule type" value="Genomic_DNA"/>
</dbReference>
<dbReference type="PROSITE" id="PS50043">
    <property type="entry name" value="HTH_LUXR_2"/>
    <property type="match status" value="1"/>
</dbReference>
<dbReference type="InterPro" id="IPR036388">
    <property type="entry name" value="WH-like_DNA-bd_sf"/>
</dbReference>
<keyword evidence="2" id="KW-0238">DNA-binding</keyword>
<dbReference type="PRINTS" id="PR00038">
    <property type="entry name" value="HTHLUXR"/>
</dbReference>
<dbReference type="PANTHER" id="PTHR44688:SF16">
    <property type="entry name" value="DNA-BINDING TRANSCRIPTIONAL ACTIVATOR DEVR_DOSR"/>
    <property type="match status" value="1"/>
</dbReference>
<evidence type="ECO:0000256" key="3">
    <source>
        <dbReference type="ARBA" id="ARBA00023163"/>
    </source>
</evidence>
<evidence type="ECO:0000259" key="4">
    <source>
        <dbReference type="PROSITE" id="PS50043"/>
    </source>
</evidence>
<dbReference type="InterPro" id="IPR016032">
    <property type="entry name" value="Sig_transdc_resp-reg_C-effctor"/>
</dbReference>
<dbReference type="SUPFAM" id="SSF46894">
    <property type="entry name" value="C-terminal effector domain of the bipartite response regulators"/>
    <property type="match status" value="1"/>
</dbReference>
<gene>
    <name evidence="5" type="ORF">A1sIIB76_01505</name>
</gene>
<evidence type="ECO:0000256" key="1">
    <source>
        <dbReference type="ARBA" id="ARBA00023015"/>
    </source>
</evidence>
<dbReference type="InterPro" id="IPR000792">
    <property type="entry name" value="Tscrpt_reg_LuxR_C"/>
</dbReference>
<evidence type="ECO:0000313" key="5">
    <source>
        <dbReference type="EMBL" id="ASY22283.1"/>
    </source>
</evidence>
<dbReference type="Pfam" id="PF25873">
    <property type="entry name" value="WHD_MalT"/>
    <property type="match status" value="1"/>
</dbReference>
<dbReference type="Proteomes" id="UP000217194">
    <property type="component" value="Chromosome"/>
</dbReference>
<dbReference type="InterPro" id="IPR027417">
    <property type="entry name" value="P-loop_NTPase"/>
</dbReference>
<accession>A0AAD0E3B6</accession>